<sequence length="107" mass="12283">MAEKIASELAEAISLIECEFLTEFLIRDSSITAALSFGMTAWECEKEKNVLYLSDPGVFNRWIFCYPVSVPGNRDRFLKEEKANGYSYVTGSRSCDRLFYLSDDRQQ</sequence>
<organism evidence="1 2">
    <name type="scientific">Aristaeella hokkaidonensis</name>
    <dbReference type="NCBI Taxonomy" id="3046382"/>
    <lineage>
        <taxon>Bacteria</taxon>
        <taxon>Bacillati</taxon>
        <taxon>Bacillota</taxon>
        <taxon>Clostridia</taxon>
        <taxon>Eubacteriales</taxon>
        <taxon>Aristaeellaceae</taxon>
        <taxon>Aristaeella</taxon>
    </lineage>
</organism>
<evidence type="ECO:0000313" key="1">
    <source>
        <dbReference type="EMBL" id="QUC67111.1"/>
    </source>
</evidence>
<reference evidence="1" key="1">
    <citation type="submission" date="2021-01" db="EMBL/GenBank/DDBJ databases">
        <title>Complete genome sequence of Clostridiales bacterium R-7.</title>
        <authorList>
            <person name="Mahoney-Kurpe S.C."/>
            <person name="Palevich N."/>
            <person name="Koike S."/>
            <person name="Moon C.D."/>
            <person name="Attwood G.T."/>
        </authorList>
    </citation>
    <scope>NUCLEOTIDE SEQUENCE</scope>
    <source>
        <strain evidence="1">R-7</strain>
    </source>
</reference>
<dbReference type="EMBL" id="CP068393">
    <property type="protein sequence ID" value="QUC67111.1"/>
    <property type="molecule type" value="Genomic_DNA"/>
</dbReference>
<name>A0AC61N5U1_9FIRM</name>
<protein>
    <submittedName>
        <fullName evidence="1">Uncharacterized protein</fullName>
    </submittedName>
</protein>
<proteinExistence type="predicted"/>
<accession>A0AC61N5U1</accession>
<evidence type="ECO:0000313" key="2">
    <source>
        <dbReference type="Proteomes" id="UP000682782"/>
    </source>
</evidence>
<gene>
    <name evidence="1" type="ORF">JYE49_14960</name>
</gene>
<dbReference type="Proteomes" id="UP000682782">
    <property type="component" value="Chromosome"/>
</dbReference>
<keyword evidence="2" id="KW-1185">Reference proteome</keyword>